<gene>
    <name evidence="4" type="primary">Os04g0179200_2</name>
    <name evidence="4" type="ORF">g.39193</name>
</gene>
<dbReference type="PANTHER" id="PTHR43180">
    <property type="entry name" value="3-OXOACYL-(ACYL-CARRIER-PROTEIN) REDUCTASE (AFU_ORTHOLOGUE AFUA_6G11210)"/>
    <property type="match status" value="1"/>
</dbReference>
<dbReference type="PANTHER" id="PTHR43180:SF50">
    <property type="entry name" value="SHORT CHAIN DEHYDROGENASE"/>
    <property type="match status" value="1"/>
</dbReference>
<dbReference type="Gene3D" id="3.40.50.720">
    <property type="entry name" value="NAD(P)-binding Rossmann-like Domain"/>
    <property type="match status" value="1"/>
</dbReference>
<feature type="region of interest" description="Disordered" evidence="3">
    <location>
        <begin position="87"/>
        <end position="139"/>
    </location>
</feature>
<keyword evidence="2" id="KW-0560">Oxidoreductase</keyword>
<organism evidence="4">
    <name type="scientific">Anthurium amnicola</name>
    <dbReference type="NCBI Taxonomy" id="1678845"/>
    <lineage>
        <taxon>Eukaryota</taxon>
        <taxon>Viridiplantae</taxon>
        <taxon>Streptophyta</taxon>
        <taxon>Embryophyta</taxon>
        <taxon>Tracheophyta</taxon>
        <taxon>Spermatophyta</taxon>
        <taxon>Magnoliopsida</taxon>
        <taxon>Liliopsida</taxon>
        <taxon>Araceae</taxon>
        <taxon>Pothoideae</taxon>
        <taxon>Potheae</taxon>
        <taxon>Anthurium</taxon>
    </lineage>
</organism>
<evidence type="ECO:0000256" key="3">
    <source>
        <dbReference type="SAM" id="MobiDB-lite"/>
    </source>
</evidence>
<protein>
    <submittedName>
        <fullName evidence="4">Momilactone A synthase</fullName>
    </submittedName>
</protein>
<dbReference type="InterPro" id="IPR036291">
    <property type="entry name" value="NAD(P)-bd_dom_sf"/>
</dbReference>
<sequence>MVGGGSVINVGSAGSVVGGVATHAYVASKHGLVGLTRRTAAELGRHGVRVNCLSPFVCASELASAFLDKGAPAVEAWIAGMATSRGWCSRPTTSRRRRCSSPATSPATSAATTSSSTAASPPSDMPSGSSTTPPPPPLKGSLVYESFIRNCRQQATRTANVQYL</sequence>
<evidence type="ECO:0000256" key="2">
    <source>
        <dbReference type="ARBA" id="ARBA00023002"/>
    </source>
</evidence>
<dbReference type="AlphaFoldDB" id="A0A1D1Y693"/>
<dbReference type="EMBL" id="GDJX01017774">
    <property type="protein sequence ID" value="JAT50162.1"/>
    <property type="molecule type" value="Transcribed_RNA"/>
</dbReference>
<dbReference type="PRINTS" id="PR00080">
    <property type="entry name" value="SDRFAMILY"/>
</dbReference>
<evidence type="ECO:0000313" key="4">
    <source>
        <dbReference type="EMBL" id="JAT50162.1"/>
    </source>
</evidence>
<dbReference type="InterPro" id="IPR002347">
    <property type="entry name" value="SDR_fam"/>
</dbReference>
<reference evidence="4" key="1">
    <citation type="submission" date="2015-07" db="EMBL/GenBank/DDBJ databases">
        <title>Transcriptome Assembly of Anthurium amnicola.</title>
        <authorList>
            <person name="Suzuki J."/>
        </authorList>
    </citation>
    <scope>NUCLEOTIDE SEQUENCE</scope>
</reference>
<evidence type="ECO:0000256" key="1">
    <source>
        <dbReference type="ARBA" id="ARBA00006484"/>
    </source>
</evidence>
<comment type="similarity">
    <text evidence="1">Belongs to the short-chain dehydrogenases/reductases (SDR) family.</text>
</comment>
<accession>A0A1D1Y693</accession>
<dbReference type="GO" id="GO:0016491">
    <property type="term" value="F:oxidoreductase activity"/>
    <property type="evidence" value="ECO:0007669"/>
    <property type="project" value="UniProtKB-KW"/>
</dbReference>
<name>A0A1D1Y693_9ARAE</name>
<dbReference type="SUPFAM" id="SSF51735">
    <property type="entry name" value="NAD(P)-binding Rossmann-fold domains"/>
    <property type="match status" value="1"/>
</dbReference>
<feature type="compositionally biased region" description="Low complexity" evidence="3">
    <location>
        <begin position="100"/>
        <end position="131"/>
    </location>
</feature>
<dbReference type="Pfam" id="PF13561">
    <property type="entry name" value="adh_short_C2"/>
    <property type="match status" value="1"/>
</dbReference>
<proteinExistence type="inferred from homology"/>